<protein>
    <submittedName>
        <fullName evidence="2">Uncharacterized protein</fullName>
    </submittedName>
</protein>
<keyword evidence="3" id="KW-1185">Reference proteome</keyword>
<dbReference type="Proteomes" id="UP001150266">
    <property type="component" value="Unassembled WGS sequence"/>
</dbReference>
<proteinExistence type="predicted"/>
<keyword evidence="1" id="KW-0812">Transmembrane</keyword>
<sequence length="130" mass="14470">MSLPEEYSFASFSIPLTTSSTFLTLTDFLLHHSFQPPYRLIFQCSCFLFLLYSSSIFFNTSLRSLCLPYHTNRTTHSTRASTCFNPSLTNSSVLHSRAESSAAFSIGSIEGGANLNGTMRKYNPDDTEGL</sequence>
<feature type="transmembrane region" description="Helical" evidence="1">
    <location>
        <begin position="12"/>
        <end position="30"/>
    </location>
</feature>
<dbReference type="EMBL" id="JAOTPV010000002">
    <property type="protein sequence ID" value="KAJ4487646.1"/>
    <property type="molecule type" value="Genomic_DNA"/>
</dbReference>
<evidence type="ECO:0000313" key="3">
    <source>
        <dbReference type="Proteomes" id="UP001150266"/>
    </source>
</evidence>
<reference evidence="2" key="1">
    <citation type="submission" date="2022-08" db="EMBL/GenBank/DDBJ databases">
        <title>A Global Phylogenomic Analysis of the Shiitake Genus Lentinula.</title>
        <authorList>
            <consortium name="DOE Joint Genome Institute"/>
            <person name="Sierra-Patev S."/>
            <person name="Min B."/>
            <person name="Naranjo-Ortiz M."/>
            <person name="Looney B."/>
            <person name="Konkel Z."/>
            <person name="Slot J.C."/>
            <person name="Sakamoto Y."/>
            <person name="Steenwyk J.L."/>
            <person name="Rokas A."/>
            <person name="Carro J."/>
            <person name="Camarero S."/>
            <person name="Ferreira P."/>
            <person name="Molpeceres G."/>
            <person name="Ruiz-Duenas F.J."/>
            <person name="Serrano A."/>
            <person name="Henrissat B."/>
            <person name="Drula E."/>
            <person name="Hughes K.W."/>
            <person name="Mata J.L."/>
            <person name="Ishikawa N.K."/>
            <person name="Vargas-Isla R."/>
            <person name="Ushijima S."/>
            <person name="Smith C.A."/>
            <person name="Ahrendt S."/>
            <person name="Andreopoulos W."/>
            <person name="He G."/>
            <person name="Labutti K."/>
            <person name="Lipzen A."/>
            <person name="Ng V."/>
            <person name="Riley R."/>
            <person name="Sandor L."/>
            <person name="Barry K."/>
            <person name="Martinez A.T."/>
            <person name="Xiao Y."/>
            <person name="Gibbons J.G."/>
            <person name="Terashima K."/>
            <person name="Grigoriev I.V."/>
            <person name="Hibbett D.S."/>
        </authorList>
    </citation>
    <scope>NUCLEOTIDE SEQUENCE</scope>
    <source>
        <strain evidence="2">JLM2183</strain>
    </source>
</reference>
<organism evidence="2 3">
    <name type="scientific">Lentinula aciculospora</name>
    <dbReference type="NCBI Taxonomy" id="153920"/>
    <lineage>
        <taxon>Eukaryota</taxon>
        <taxon>Fungi</taxon>
        <taxon>Dikarya</taxon>
        <taxon>Basidiomycota</taxon>
        <taxon>Agaricomycotina</taxon>
        <taxon>Agaricomycetes</taxon>
        <taxon>Agaricomycetidae</taxon>
        <taxon>Agaricales</taxon>
        <taxon>Marasmiineae</taxon>
        <taxon>Omphalotaceae</taxon>
        <taxon>Lentinula</taxon>
    </lineage>
</organism>
<evidence type="ECO:0000313" key="2">
    <source>
        <dbReference type="EMBL" id="KAJ4487646.1"/>
    </source>
</evidence>
<keyword evidence="1" id="KW-1133">Transmembrane helix</keyword>
<comment type="caution">
    <text evidence="2">The sequence shown here is derived from an EMBL/GenBank/DDBJ whole genome shotgun (WGS) entry which is preliminary data.</text>
</comment>
<dbReference type="AlphaFoldDB" id="A0A9W9APK1"/>
<keyword evidence="1" id="KW-0472">Membrane</keyword>
<evidence type="ECO:0000256" key="1">
    <source>
        <dbReference type="SAM" id="Phobius"/>
    </source>
</evidence>
<name>A0A9W9APK1_9AGAR</name>
<gene>
    <name evidence="2" type="ORF">J3R30DRAFT_826166</name>
</gene>
<feature type="transmembrane region" description="Helical" evidence="1">
    <location>
        <begin position="37"/>
        <end position="58"/>
    </location>
</feature>
<accession>A0A9W9APK1</accession>